<dbReference type="GO" id="GO:0030246">
    <property type="term" value="F:carbohydrate binding"/>
    <property type="evidence" value="ECO:0007669"/>
    <property type="project" value="InterPro"/>
</dbReference>
<dbReference type="SUPFAM" id="SSF49303">
    <property type="entry name" value="beta-Galactosidase/glucuronidase domain"/>
    <property type="match status" value="1"/>
</dbReference>
<dbReference type="Gene3D" id="2.70.98.10">
    <property type="match status" value="1"/>
</dbReference>
<dbReference type="InterPro" id="IPR011013">
    <property type="entry name" value="Gal_mutarotase_sf_dom"/>
</dbReference>
<dbReference type="PANTHER" id="PTHR46323">
    <property type="entry name" value="BETA-GALACTOSIDASE"/>
    <property type="match status" value="1"/>
</dbReference>
<keyword evidence="5" id="KW-0378">Hydrolase</keyword>
<dbReference type="InterPro" id="IPR004199">
    <property type="entry name" value="B-gal_small/dom_5"/>
</dbReference>
<dbReference type="PANTHER" id="PTHR46323:SF2">
    <property type="entry name" value="BETA-GALACTOSIDASE"/>
    <property type="match status" value="1"/>
</dbReference>
<dbReference type="Pfam" id="PF02929">
    <property type="entry name" value="Bgal_small_N"/>
    <property type="match status" value="1"/>
</dbReference>
<proteinExistence type="predicted"/>
<evidence type="ECO:0000313" key="9">
    <source>
        <dbReference type="EMBL" id="GAO28051.1"/>
    </source>
</evidence>
<dbReference type="InterPro" id="IPR014718">
    <property type="entry name" value="GH-type_carb-bd"/>
</dbReference>
<dbReference type="InterPro" id="IPR050347">
    <property type="entry name" value="Bact_Beta-galactosidase"/>
</dbReference>
<evidence type="ECO:0000256" key="5">
    <source>
        <dbReference type="ARBA" id="ARBA00022801"/>
    </source>
</evidence>
<dbReference type="SUPFAM" id="SSF74650">
    <property type="entry name" value="Galactose mutarotase-like"/>
    <property type="match status" value="1"/>
</dbReference>
<dbReference type="Proteomes" id="UP000032900">
    <property type="component" value="Unassembled WGS sequence"/>
</dbReference>
<dbReference type="GO" id="GO:0005990">
    <property type="term" value="P:lactose catabolic process"/>
    <property type="evidence" value="ECO:0007669"/>
    <property type="project" value="TreeGrafter"/>
</dbReference>
<comment type="subunit">
    <text evidence="3">Monomer.</text>
</comment>
<evidence type="ECO:0000256" key="6">
    <source>
        <dbReference type="ARBA" id="ARBA00022837"/>
    </source>
</evidence>
<dbReference type="Gene3D" id="2.60.40.10">
    <property type="entry name" value="Immunoglobulins"/>
    <property type="match status" value="1"/>
</dbReference>
<keyword evidence="6" id="KW-0106">Calcium</keyword>
<organism evidence="9 10">
    <name type="scientific">Geofilum rubicundum JCM 15548</name>
    <dbReference type="NCBI Taxonomy" id="1236989"/>
    <lineage>
        <taxon>Bacteria</taxon>
        <taxon>Pseudomonadati</taxon>
        <taxon>Bacteroidota</taxon>
        <taxon>Bacteroidia</taxon>
        <taxon>Marinilabiliales</taxon>
        <taxon>Marinilabiliaceae</taxon>
        <taxon>Geofilum</taxon>
    </lineage>
</organism>
<dbReference type="GO" id="GO:0009341">
    <property type="term" value="C:beta-galactosidase complex"/>
    <property type="evidence" value="ECO:0007669"/>
    <property type="project" value="InterPro"/>
</dbReference>
<gene>
    <name evidence="9" type="ORF">JCM15548_108</name>
</gene>
<protein>
    <recommendedName>
        <fullName evidence="4">beta-galactosidase</fullName>
        <ecNumber evidence="4">3.2.1.23</ecNumber>
    </recommendedName>
</protein>
<name>A0A0E9LSD2_9BACT</name>
<evidence type="ECO:0000259" key="8">
    <source>
        <dbReference type="SMART" id="SM01038"/>
    </source>
</evidence>
<dbReference type="AlphaFoldDB" id="A0A0E9LSD2"/>
<dbReference type="EC" id="3.2.1.23" evidence="4"/>
<dbReference type="GO" id="GO:0004565">
    <property type="term" value="F:beta-galactosidase activity"/>
    <property type="evidence" value="ECO:0007669"/>
    <property type="project" value="UniProtKB-EC"/>
</dbReference>
<accession>A0A0E9LSD2</accession>
<comment type="cofactor">
    <cofactor evidence="2">
        <name>Ca(2+)</name>
        <dbReference type="ChEBI" id="CHEBI:29108"/>
    </cofactor>
</comment>
<evidence type="ECO:0000256" key="4">
    <source>
        <dbReference type="ARBA" id="ARBA00012756"/>
    </source>
</evidence>
<dbReference type="STRING" id="1236989.JCM15548_108"/>
<keyword evidence="10" id="KW-1185">Reference proteome</keyword>
<evidence type="ECO:0000256" key="2">
    <source>
        <dbReference type="ARBA" id="ARBA00001913"/>
    </source>
</evidence>
<sequence length="357" mass="39931">MDFTVEPGVEYFLTVSATLKEEDGLVPAGTILAAEQFELPIALPANPVEAELSALSVVENGDTVRVSGNDFEVSFDKANGLMTSFVINEQEMLLKGPEPSFWRAPIDNDFGNDLPIRSGIWKNAGKNRQVVSARVTEPTNGQVQISFVFDLKDDEGNKIADYTSQYLVKGNSTVEVDNHFKMTSDDLPEVIRIGMTLIMPETFNQMSWLGRGPHESYQDRKTSAFVDLYSGPVADQYFPYVRPQENGNKTDVRWLSITNDNGEGLLFEGKQLLEVSAHHNLLEDFESPRRTDGRLPEGETAVQRHINDVKPRDLTAVDIDLKQMGVGGDTSWGAWTHEQYRLTDKEYSYGFIIKPAK</sequence>
<dbReference type="SMART" id="SM01038">
    <property type="entry name" value="Bgal_small_N"/>
    <property type="match status" value="1"/>
</dbReference>
<dbReference type="EMBL" id="BAZW01000001">
    <property type="protein sequence ID" value="GAO28051.1"/>
    <property type="molecule type" value="Genomic_DNA"/>
</dbReference>
<dbReference type="InterPro" id="IPR013783">
    <property type="entry name" value="Ig-like_fold"/>
</dbReference>
<comment type="catalytic activity">
    <reaction evidence="1">
        <text>Hydrolysis of terminal non-reducing beta-D-galactose residues in beta-D-galactosides.</text>
        <dbReference type="EC" id="3.2.1.23"/>
    </reaction>
</comment>
<evidence type="ECO:0000256" key="1">
    <source>
        <dbReference type="ARBA" id="ARBA00001412"/>
    </source>
</evidence>
<evidence type="ECO:0000313" key="10">
    <source>
        <dbReference type="Proteomes" id="UP000032900"/>
    </source>
</evidence>
<evidence type="ECO:0000256" key="3">
    <source>
        <dbReference type="ARBA" id="ARBA00011245"/>
    </source>
</evidence>
<evidence type="ECO:0000256" key="7">
    <source>
        <dbReference type="ARBA" id="ARBA00023295"/>
    </source>
</evidence>
<dbReference type="InterPro" id="IPR036156">
    <property type="entry name" value="Beta-gal/glucu_dom_sf"/>
</dbReference>
<comment type="caution">
    <text evidence="9">The sequence shown here is derived from an EMBL/GenBank/DDBJ whole genome shotgun (WGS) entry which is preliminary data.</text>
</comment>
<keyword evidence="7" id="KW-0326">Glycosidase</keyword>
<reference evidence="9 10" key="1">
    <citation type="journal article" date="2015" name="Microbes Environ.">
        <title>Distribution and evolution of nitrogen fixation genes in the phylum bacteroidetes.</title>
        <authorList>
            <person name="Inoue J."/>
            <person name="Oshima K."/>
            <person name="Suda W."/>
            <person name="Sakamoto M."/>
            <person name="Iino T."/>
            <person name="Noda S."/>
            <person name="Hongoh Y."/>
            <person name="Hattori M."/>
            <person name="Ohkuma M."/>
        </authorList>
    </citation>
    <scope>NUCLEOTIDE SEQUENCE [LARGE SCALE GENOMIC DNA]</scope>
    <source>
        <strain evidence="9">JCM 15548</strain>
    </source>
</reference>
<feature type="domain" description="Beta galactosidase small chain/" evidence="8">
    <location>
        <begin position="65"/>
        <end position="354"/>
    </location>
</feature>